<accession>A0A974DAQ7</accession>
<protein>
    <submittedName>
        <fullName evidence="2">Uncharacterized protein</fullName>
    </submittedName>
</protein>
<gene>
    <name evidence="2" type="ORF">XELAEV_18017167mg</name>
</gene>
<proteinExistence type="predicted"/>
<dbReference type="Proteomes" id="UP000694892">
    <property type="component" value="Chromosome 3L"/>
</dbReference>
<reference evidence="3" key="1">
    <citation type="journal article" date="2016" name="Nature">
        <title>Genome evolution in the allotetraploid frog Xenopus laevis.</title>
        <authorList>
            <person name="Session A.M."/>
            <person name="Uno Y."/>
            <person name="Kwon T."/>
            <person name="Chapman J.A."/>
            <person name="Toyoda A."/>
            <person name="Takahashi S."/>
            <person name="Fukui A."/>
            <person name="Hikosaka A."/>
            <person name="Suzuki A."/>
            <person name="Kondo M."/>
            <person name="van Heeringen S.J."/>
            <person name="Quigley I."/>
            <person name="Heinz S."/>
            <person name="Ogino H."/>
            <person name="Ochi H."/>
            <person name="Hellsten U."/>
            <person name="Lyons J.B."/>
            <person name="Simakov O."/>
            <person name="Putnam N."/>
            <person name="Stites J."/>
            <person name="Kuroki Y."/>
            <person name="Tanaka T."/>
            <person name="Michiue T."/>
            <person name="Watanabe M."/>
            <person name="Bogdanovic O."/>
            <person name="Lister R."/>
            <person name="Georgiou G."/>
            <person name="Paranjpe S.S."/>
            <person name="van Kruijsbergen I."/>
            <person name="Shu S."/>
            <person name="Carlson J."/>
            <person name="Kinoshita T."/>
            <person name="Ohta Y."/>
            <person name="Mawaribuchi S."/>
            <person name="Jenkins J."/>
            <person name="Grimwood J."/>
            <person name="Schmutz J."/>
            <person name="Mitros T."/>
            <person name="Mozaffari S.V."/>
            <person name="Suzuki Y."/>
            <person name="Haramoto Y."/>
            <person name="Yamamoto T.S."/>
            <person name="Takagi C."/>
            <person name="Heald R."/>
            <person name="Miller K."/>
            <person name="Haudenschild C."/>
            <person name="Kitzman J."/>
            <person name="Nakayama T."/>
            <person name="Izutsu Y."/>
            <person name="Robert J."/>
            <person name="Fortriede J."/>
            <person name="Burns K."/>
            <person name="Lotay V."/>
            <person name="Karimi K."/>
            <person name="Yasuoka Y."/>
            <person name="Dichmann D.S."/>
            <person name="Flajnik M.F."/>
            <person name="Houston D.W."/>
            <person name="Shendure J."/>
            <person name="DuPasquier L."/>
            <person name="Vize P.D."/>
            <person name="Zorn A.M."/>
            <person name="Ito M."/>
            <person name="Marcotte E.M."/>
            <person name="Wallingford J.B."/>
            <person name="Ito Y."/>
            <person name="Asashima M."/>
            <person name="Ueno N."/>
            <person name="Matsuda Y."/>
            <person name="Veenstra G.J."/>
            <person name="Fujiyama A."/>
            <person name="Harland R.M."/>
            <person name="Taira M."/>
            <person name="Rokhsar D.S."/>
        </authorList>
    </citation>
    <scope>NUCLEOTIDE SEQUENCE [LARGE SCALE GENOMIC DNA]</scope>
    <source>
        <strain evidence="3">J</strain>
    </source>
</reference>
<organism evidence="2 3">
    <name type="scientific">Xenopus laevis</name>
    <name type="common">African clawed frog</name>
    <dbReference type="NCBI Taxonomy" id="8355"/>
    <lineage>
        <taxon>Eukaryota</taxon>
        <taxon>Metazoa</taxon>
        <taxon>Chordata</taxon>
        <taxon>Craniata</taxon>
        <taxon>Vertebrata</taxon>
        <taxon>Euteleostomi</taxon>
        <taxon>Amphibia</taxon>
        <taxon>Batrachia</taxon>
        <taxon>Anura</taxon>
        <taxon>Pipoidea</taxon>
        <taxon>Pipidae</taxon>
        <taxon>Xenopodinae</taxon>
        <taxon>Xenopus</taxon>
        <taxon>Xenopus</taxon>
    </lineage>
</organism>
<dbReference type="EMBL" id="CM004470">
    <property type="protein sequence ID" value="OCT88538.1"/>
    <property type="molecule type" value="Genomic_DNA"/>
</dbReference>
<evidence type="ECO:0000313" key="2">
    <source>
        <dbReference type="EMBL" id="OCT88538.1"/>
    </source>
</evidence>
<name>A0A974DAQ7_XENLA</name>
<feature type="chain" id="PRO_5037330906" evidence="1">
    <location>
        <begin position="24"/>
        <end position="143"/>
    </location>
</feature>
<keyword evidence="1" id="KW-0732">Signal</keyword>
<evidence type="ECO:0000256" key="1">
    <source>
        <dbReference type="SAM" id="SignalP"/>
    </source>
</evidence>
<sequence length="143" mass="16762">MGELCKWVTLVFIFTFHYGLVKTSPKTSSETSTPYCPNTTYNYSIESILKRLDKRRHMLPNNKTRAYNVTETDMVKCNWITFKNELKGDKILSDLLCLEKHCPILKHPPHPKNSSCVEHTNRGFFVIEFKKFLTTRNRRLCEG</sequence>
<feature type="signal peptide" evidence="1">
    <location>
        <begin position="1"/>
        <end position="23"/>
    </location>
</feature>
<dbReference type="AlphaFoldDB" id="A0A974DAQ7"/>
<evidence type="ECO:0000313" key="3">
    <source>
        <dbReference type="Proteomes" id="UP000694892"/>
    </source>
</evidence>